<dbReference type="InterPro" id="IPR036388">
    <property type="entry name" value="WH-like_DNA-bd_sf"/>
</dbReference>
<name>A0A6I4NSQ8_9MICO</name>
<dbReference type="SMART" id="SM00346">
    <property type="entry name" value="HTH_ICLR"/>
    <property type="match status" value="1"/>
</dbReference>
<comment type="caution">
    <text evidence="6">The sequence shown here is derived from an EMBL/GenBank/DDBJ whole genome shotgun (WGS) entry which is preliminary data.</text>
</comment>
<dbReference type="InterPro" id="IPR029016">
    <property type="entry name" value="GAF-like_dom_sf"/>
</dbReference>
<protein>
    <submittedName>
        <fullName evidence="6">Helix-turn-helix domain-containing protein</fullName>
    </submittedName>
</protein>
<accession>A0A6I4NSQ8</accession>
<dbReference type="PROSITE" id="PS51077">
    <property type="entry name" value="HTH_ICLR"/>
    <property type="match status" value="1"/>
</dbReference>
<dbReference type="PROSITE" id="PS51078">
    <property type="entry name" value="ICLR_ED"/>
    <property type="match status" value="1"/>
</dbReference>
<dbReference type="AlphaFoldDB" id="A0A6I4NSQ8"/>
<evidence type="ECO:0000313" key="6">
    <source>
        <dbReference type="EMBL" id="MWB97210.1"/>
    </source>
</evidence>
<evidence type="ECO:0000256" key="1">
    <source>
        <dbReference type="ARBA" id="ARBA00023015"/>
    </source>
</evidence>
<sequence>MPQTDDPAPRDPDFVQSLDRGLAVIRAFGPDRPVLTLSEVARETGMSRAAARRFLHTLVDLGYVGTDGREFHLRPRLLELGYAYLSGLSLPQVAQPHLQHLSDEVHESSSAAILDGHDIVYVARSAVSRIMSVAIGVGTRFPAYATSMGRVLLAGLDDDALDEFLRTADLAPRTTATITDPAELRAELTRVRERGWALVDQELEAGVRSVAAPVRDAAGRVIAAVNVAAPARRSADDEAFVLPLRRAAAAISEDLARTGIRLT</sequence>
<reference evidence="6 7" key="1">
    <citation type="submission" date="2019-12" db="EMBL/GenBank/DDBJ databases">
        <authorList>
            <person name="Kim Y.S."/>
        </authorList>
    </citation>
    <scope>NUCLEOTIDE SEQUENCE [LARGE SCALE GENOMIC DNA]</scope>
    <source>
        <strain evidence="6 7">MMS17-SY077</strain>
    </source>
</reference>
<dbReference type="GO" id="GO:0045892">
    <property type="term" value="P:negative regulation of DNA-templated transcription"/>
    <property type="evidence" value="ECO:0007669"/>
    <property type="project" value="TreeGrafter"/>
</dbReference>
<keyword evidence="3" id="KW-0804">Transcription</keyword>
<dbReference type="Pfam" id="PF01614">
    <property type="entry name" value="IclR_C"/>
    <property type="match status" value="1"/>
</dbReference>
<dbReference type="Proteomes" id="UP000438182">
    <property type="component" value="Unassembled WGS sequence"/>
</dbReference>
<dbReference type="PANTHER" id="PTHR30136">
    <property type="entry name" value="HELIX-TURN-HELIX TRANSCRIPTIONAL REGULATOR, ICLR FAMILY"/>
    <property type="match status" value="1"/>
</dbReference>
<dbReference type="PANTHER" id="PTHR30136:SF34">
    <property type="entry name" value="TRANSCRIPTIONAL REGULATOR"/>
    <property type="match status" value="1"/>
</dbReference>
<keyword evidence="7" id="KW-1185">Reference proteome</keyword>
<dbReference type="GO" id="GO:0003700">
    <property type="term" value="F:DNA-binding transcription factor activity"/>
    <property type="evidence" value="ECO:0007669"/>
    <property type="project" value="TreeGrafter"/>
</dbReference>
<dbReference type="GO" id="GO:0046278">
    <property type="term" value="P:3,4-dihydroxybenzoate metabolic process"/>
    <property type="evidence" value="ECO:0007669"/>
    <property type="project" value="InterPro"/>
</dbReference>
<organism evidence="6 7">
    <name type="scientific">Agromyces seonyuensis</name>
    <dbReference type="NCBI Taxonomy" id="2662446"/>
    <lineage>
        <taxon>Bacteria</taxon>
        <taxon>Bacillati</taxon>
        <taxon>Actinomycetota</taxon>
        <taxon>Actinomycetes</taxon>
        <taxon>Micrococcales</taxon>
        <taxon>Microbacteriaceae</taxon>
        <taxon>Agromyces</taxon>
    </lineage>
</organism>
<evidence type="ECO:0000313" key="7">
    <source>
        <dbReference type="Proteomes" id="UP000438182"/>
    </source>
</evidence>
<dbReference type="InterPro" id="IPR005471">
    <property type="entry name" value="Tscrpt_reg_IclR_N"/>
</dbReference>
<evidence type="ECO:0000256" key="3">
    <source>
        <dbReference type="ARBA" id="ARBA00023163"/>
    </source>
</evidence>
<dbReference type="GO" id="GO:0003677">
    <property type="term" value="F:DNA binding"/>
    <property type="evidence" value="ECO:0007669"/>
    <property type="project" value="UniProtKB-KW"/>
</dbReference>
<dbReference type="SUPFAM" id="SSF55781">
    <property type="entry name" value="GAF domain-like"/>
    <property type="match status" value="1"/>
</dbReference>
<dbReference type="InterPro" id="IPR014757">
    <property type="entry name" value="Tscrpt_reg_IclR_C"/>
</dbReference>
<dbReference type="EMBL" id="WSTA01000003">
    <property type="protein sequence ID" value="MWB97210.1"/>
    <property type="molecule type" value="Genomic_DNA"/>
</dbReference>
<dbReference type="Pfam" id="PF09339">
    <property type="entry name" value="HTH_IclR"/>
    <property type="match status" value="1"/>
</dbReference>
<proteinExistence type="predicted"/>
<dbReference type="GO" id="GO:0045893">
    <property type="term" value="P:positive regulation of DNA-templated transcription"/>
    <property type="evidence" value="ECO:0007669"/>
    <property type="project" value="InterPro"/>
</dbReference>
<keyword evidence="2" id="KW-0238">DNA-binding</keyword>
<feature type="domain" description="IclR-ED" evidence="5">
    <location>
        <begin position="76"/>
        <end position="257"/>
    </location>
</feature>
<evidence type="ECO:0000256" key="2">
    <source>
        <dbReference type="ARBA" id="ARBA00023125"/>
    </source>
</evidence>
<keyword evidence="1" id="KW-0805">Transcription regulation</keyword>
<dbReference type="InterPro" id="IPR012794">
    <property type="entry name" value="PcaR_PcaU"/>
</dbReference>
<dbReference type="Gene3D" id="3.30.450.40">
    <property type="match status" value="1"/>
</dbReference>
<dbReference type="InterPro" id="IPR050707">
    <property type="entry name" value="HTH_MetabolicPath_Reg"/>
</dbReference>
<feature type="domain" description="HTH iclR-type" evidence="4">
    <location>
        <begin position="15"/>
        <end position="75"/>
    </location>
</feature>
<dbReference type="Gene3D" id="1.10.10.10">
    <property type="entry name" value="Winged helix-like DNA-binding domain superfamily/Winged helix DNA-binding domain"/>
    <property type="match status" value="1"/>
</dbReference>
<dbReference type="RefSeq" id="WP_160422488.1">
    <property type="nucleotide sequence ID" value="NZ_WSTA01000003.1"/>
</dbReference>
<dbReference type="NCBIfam" id="TIGR02431">
    <property type="entry name" value="pcaR_pcaU"/>
    <property type="match status" value="1"/>
</dbReference>
<dbReference type="SUPFAM" id="SSF46785">
    <property type="entry name" value="Winged helix' DNA-binding domain"/>
    <property type="match status" value="1"/>
</dbReference>
<evidence type="ECO:0000259" key="4">
    <source>
        <dbReference type="PROSITE" id="PS51077"/>
    </source>
</evidence>
<dbReference type="InterPro" id="IPR036390">
    <property type="entry name" value="WH_DNA-bd_sf"/>
</dbReference>
<evidence type="ECO:0000259" key="5">
    <source>
        <dbReference type="PROSITE" id="PS51078"/>
    </source>
</evidence>
<gene>
    <name evidence="6" type="ORF">GB864_01350</name>
</gene>